<protein>
    <submittedName>
        <fullName evidence="1">Uncharacterized protein</fullName>
    </submittedName>
</protein>
<dbReference type="EMBL" id="BARU01015154">
    <property type="protein sequence ID" value="GAH40807.1"/>
    <property type="molecule type" value="Genomic_DNA"/>
</dbReference>
<sequence>EKTDVKTLFMSPKHSALDILLSVTFAGASGAIIVLKEADSDMEALYRNEVREKIGAGVPTRVIAIGSGMDDFKRNEIAVLLDEMVEEILSVKVH</sequence>
<dbReference type="AlphaFoldDB" id="X1F793"/>
<comment type="caution">
    <text evidence="1">The sequence shown here is derived from an EMBL/GenBank/DDBJ whole genome shotgun (WGS) entry which is preliminary data.</text>
</comment>
<reference evidence="1" key="1">
    <citation type="journal article" date="2014" name="Front. Microbiol.">
        <title>High frequency of phylogenetically diverse reductive dehalogenase-homologous genes in deep subseafloor sedimentary metagenomes.</title>
        <authorList>
            <person name="Kawai M."/>
            <person name="Futagami T."/>
            <person name="Toyoda A."/>
            <person name="Takaki Y."/>
            <person name="Nishi S."/>
            <person name="Hori S."/>
            <person name="Arai W."/>
            <person name="Tsubouchi T."/>
            <person name="Morono Y."/>
            <person name="Uchiyama I."/>
            <person name="Ito T."/>
            <person name="Fujiyama A."/>
            <person name="Inagaki F."/>
            <person name="Takami H."/>
        </authorList>
    </citation>
    <scope>NUCLEOTIDE SEQUENCE</scope>
    <source>
        <strain evidence="1">Expedition CK06-06</strain>
    </source>
</reference>
<accession>X1F793</accession>
<gene>
    <name evidence="1" type="ORF">S03H2_26259</name>
</gene>
<organism evidence="1">
    <name type="scientific">marine sediment metagenome</name>
    <dbReference type="NCBI Taxonomy" id="412755"/>
    <lineage>
        <taxon>unclassified sequences</taxon>
        <taxon>metagenomes</taxon>
        <taxon>ecological metagenomes</taxon>
    </lineage>
</organism>
<feature type="non-terminal residue" evidence="1">
    <location>
        <position position="1"/>
    </location>
</feature>
<proteinExistence type="predicted"/>
<evidence type="ECO:0000313" key="1">
    <source>
        <dbReference type="EMBL" id="GAH40807.1"/>
    </source>
</evidence>
<name>X1F793_9ZZZZ</name>